<evidence type="ECO:0000313" key="3">
    <source>
        <dbReference type="Proteomes" id="UP000491237"/>
    </source>
</evidence>
<feature type="coiled-coil region" evidence="1">
    <location>
        <begin position="104"/>
        <end position="131"/>
    </location>
</feature>
<accession>A0A844EC84</accession>
<evidence type="ECO:0000256" key="1">
    <source>
        <dbReference type="SAM" id="Coils"/>
    </source>
</evidence>
<dbReference type="EMBL" id="WKKY01000338">
    <property type="protein sequence ID" value="MSE21267.1"/>
    <property type="molecule type" value="Genomic_DNA"/>
</dbReference>
<keyword evidence="1" id="KW-0175">Coiled coil</keyword>
<protein>
    <submittedName>
        <fullName evidence="2">Uncharacterized protein</fullName>
    </submittedName>
</protein>
<dbReference type="AlphaFoldDB" id="A0A844EC84"/>
<evidence type="ECO:0000313" key="2">
    <source>
        <dbReference type="EMBL" id="MSE21267.1"/>
    </source>
</evidence>
<gene>
    <name evidence="2" type="ORF">GKC44_08420</name>
</gene>
<sequence length="168" mass="19956">MTTLDYQISKHFYDRLNQRFNVPVSEAQKWVKRFFSNAVKDHCEENGRKALFKKDNIWVVTVPQQRVLVTVYSEDRVADKLTIQNVEVKHAISQSLKQLKYQVIKRQAQQNEECIQELQQYNQAIAHARNNRFLDQKYASLKAEMIPIMYNQAKCEDILSEIEKIENY</sequence>
<reference evidence="2 3" key="1">
    <citation type="submission" date="2019-11" db="EMBL/GenBank/DDBJ databases">
        <title>Draft Genome Sequence of Plant Growth-Promoting Rhizosphere-Associated Bacteria.</title>
        <authorList>
            <person name="Vasilyev I.Y."/>
            <person name="Radchenko V."/>
            <person name="Ilnitskaya E.V."/>
        </authorList>
    </citation>
    <scope>NUCLEOTIDE SEQUENCE [LARGE SCALE GENOMIC DNA]</scope>
    <source>
        <strain evidence="2 3">VRA_07sq_f</strain>
    </source>
</reference>
<proteinExistence type="predicted"/>
<name>A0A844EC84_9LACO</name>
<organism evidence="2 3">
    <name type="scientific">Lentilactobacillus parabuchneri</name>
    <dbReference type="NCBI Taxonomy" id="152331"/>
    <lineage>
        <taxon>Bacteria</taxon>
        <taxon>Bacillati</taxon>
        <taxon>Bacillota</taxon>
        <taxon>Bacilli</taxon>
        <taxon>Lactobacillales</taxon>
        <taxon>Lactobacillaceae</taxon>
        <taxon>Lentilactobacillus</taxon>
    </lineage>
</organism>
<dbReference type="Proteomes" id="UP000491237">
    <property type="component" value="Unassembled WGS sequence"/>
</dbReference>
<comment type="caution">
    <text evidence="2">The sequence shown here is derived from an EMBL/GenBank/DDBJ whole genome shotgun (WGS) entry which is preliminary data.</text>
</comment>